<evidence type="ECO:0000313" key="4">
    <source>
        <dbReference type="EMBL" id="KAA0722072.1"/>
    </source>
</evidence>
<evidence type="ECO:0000259" key="3">
    <source>
        <dbReference type="PROSITE" id="PS51269"/>
    </source>
</evidence>
<proteinExistence type="inferred from homology"/>
<dbReference type="GO" id="GO:1902306">
    <property type="term" value="P:negative regulation of sodium ion transmembrane transport"/>
    <property type="evidence" value="ECO:0007669"/>
    <property type="project" value="TreeGrafter"/>
</dbReference>
<dbReference type="Proteomes" id="UP000324632">
    <property type="component" value="Chromosome 4"/>
</dbReference>
<dbReference type="PANTHER" id="PTHR21199">
    <property type="entry name" value="COMM DOMAIN-CONTAINING PROTEIN 1"/>
    <property type="match status" value="1"/>
</dbReference>
<dbReference type="Pfam" id="PF17221">
    <property type="entry name" value="COMMD1_N"/>
    <property type="match status" value="1"/>
</dbReference>
<sequence>MADVDDQRCISALLNGITQRFYYGNSHITEDLLKNELYAEMPQNEFHALHEKMRALLKSIASADMDQAQLEAFLTAQTRKQGGGGVSPEQAAALSRFWKTHRARVRESLLSQSRWEPGLRGLKWRVDLHTSSSRGQLTNSPVALVELELGRTGENSEFMCLELDEQKVNSVLKKMAELQESIDSIVHHS</sequence>
<dbReference type="InterPro" id="IPR033776">
    <property type="entry name" value="COMMD1_N"/>
</dbReference>
<accession>A0A5A9PKE8</accession>
<dbReference type="GO" id="GO:0031398">
    <property type="term" value="P:positive regulation of protein ubiquitination"/>
    <property type="evidence" value="ECO:0007669"/>
    <property type="project" value="TreeGrafter"/>
</dbReference>
<dbReference type="EMBL" id="SOYY01000004">
    <property type="protein sequence ID" value="KAA0722072.1"/>
    <property type="molecule type" value="Genomic_DNA"/>
</dbReference>
<organism evidence="4 5">
    <name type="scientific">Triplophysa tibetana</name>
    <dbReference type="NCBI Taxonomy" id="1572043"/>
    <lineage>
        <taxon>Eukaryota</taxon>
        <taxon>Metazoa</taxon>
        <taxon>Chordata</taxon>
        <taxon>Craniata</taxon>
        <taxon>Vertebrata</taxon>
        <taxon>Euteleostomi</taxon>
        <taxon>Actinopterygii</taxon>
        <taxon>Neopterygii</taxon>
        <taxon>Teleostei</taxon>
        <taxon>Ostariophysi</taxon>
        <taxon>Cypriniformes</taxon>
        <taxon>Nemacheilidae</taxon>
        <taxon>Triplophysa</taxon>
    </lineage>
</organism>
<dbReference type="OrthoDB" id="10251426at2759"/>
<keyword evidence="5" id="KW-1185">Reference proteome</keyword>
<dbReference type="GO" id="GO:0032434">
    <property type="term" value="P:regulation of proteasomal ubiquitin-dependent protein catabolic process"/>
    <property type="evidence" value="ECO:0007669"/>
    <property type="project" value="TreeGrafter"/>
</dbReference>
<dbReference type="PANTHER" id="PTHR21199:SF1">
    <property type="entry name" value="COMM DOMAIN-CONTAINING PROTEIN 1"/>
    <property type="match status" value="1"/>
</dbReference>
<comment type="caution">
    <text evidence="4">The sequence shown here is derived from an EMBL/GenBank/DDBJ whole genome shotgun (WGS) entry which is preliminary data.</text>
</comment>
<reference evidence="4 5" key="1">
    <citation type="journal article" date="2019" name="Mol. Ecol. Resour.">
        <title>Chromosome-level genome assembly of Triplophysa tibetana, a fish adapted to the harsh high-altitude environment of the Tibetan Plateau.</title>
        <authorList>
            <person name="Yang X."/>
            <person name="Liu H."/>
            <person name="Ma Z."/>
            <person name="Zou Y."/>
            <person name="Zou M."/>
            <person name="Mao Y."/>
            <person name="Li X."/>
            <person name="Wang H."/>
            <person name="Chen T."/>
            <person name="Wang W."/>
            <person name="Yang R."/>
        </authorList>
    </citation>
    <scope>NUCLEOTIDE SEQUENCE [LARGE SCALE GENOMIC DNA]</scope>
    <source>
        <strain evidence="4">TTIB1903HZAU</strain>
        <tissue evidence="4">Muscle</tissue>
    </source>
</reference>
<dbReference type="GO" id="GO:0005768">
    <property type="term" value="C:endosome"/>
    <property type="evidence" value="ECO:0007669"/>
    <property type="project" value="TreeGrafter"/>
</dbReference>
<protein>
    <recommendedName>
        <fullName evidence="1">COMM domain-containing protein 1</fullName>
    </recommendedName>
</protein>
<dbReference type="GO" id="GO:2000009">
    <property type="term" value="P:negative regulation of protein localization to cell surface"/>
    <property type="evidence" value="ECO:0007669"/>
    <property type="project" value="TreeGrafter"/>
</dbReference>
<evidence type="ECO:0000256" key="2">
    <source>
        <dbReference type="ARBA" id="ARBA00093455"/>
    </source>
</evidence>
<comment type="similarity">
    <text evidence="2">Belongs to the COMM domain-containing protein 1 family.</text>
</comment>
<dbReference type="InterPro" id="IPR037351">
    <property type="entry name" value="Murr1"/>
</dbReference>
<evidence type="ECO:0000313" key="5">
    <source>
        <dbReference type="Proteomes" id="UP000324632"/>
    </source>
</evidence>
<dbReference type="InterPro" id="IPR017920">
    <property type="entry name" value="COMM"/>
</dbReference>
<evidence type="ECO:0000256" key="1">
    <source>
        <dbReference type="ARBA" id="ARBA00016551"/>
    </source>
</evidence>
<feature type="domain" description="COMM" evidence="3">
    <location>
        <begin position="118"/>
        <end position="186"/>
    </location>
</feature>
<dbReference type="CDD" id="cd04749">
    <property type="entry name" value="Commd1_MURR1"/>
    <property type="match status" value="1"/>
</dbReference>
<dbReference type="GO" id="GO:0055070">
    <property type="term" value="P:copper ion homeostasis"/>
    <property type="evidence" value="ECO:0007669"/>
    <property type="project" value="InterPro"/>
</dbReference>
<name>A0A5A9PKE8_9TELE</name>
<dbReference type="AlphaFoldDB" id="A0A5A9PKE8"/>
<dbReference type="Pfam" id="PF07258">
    <property type="entry name" value="COMM_domain"/>
    <property type="match status" value="1"/>
</dbReference>
<gene>
    <name evidence="4" type="ORF">E1301_Tti012146</name>
</gene>
<dbReference type="PROSITE" id="PS51269">
    <property type="entry name" value="COMM"/>
    <property type="match status" value="1"/>
</dbReference>